<dbReference type="EMBL" id="BPLR01020102">
    <property type="protein sequence ID" value="GIX74843.1"/>
    <property type="molecule type" value="Genomic_DNA"/>
</dbReference>
<gene>
    <name evidence="1" type="ORF">CEXT_686141</name>
</gene>
<proteinExistence type="predicted"/>
<dbReference type="Proteomes" id="UP001054945">
    <property type="component" value="Unassembled WGS sequence"/>
</dbReference>
<keyword evidence="2" id="KW-1185">Reference proteome</keyword>
<evidence type="ECO:0000313" key="1">
    <source>
        <dbReference type="EMBL" id="GIX74843.1"/>
    </source>
</evidence>
<evidence type="ECO:0000313" key="2">
    <source>
        <dbReference type="Proteomes" id="UP001054945"/>
    </source>
</evidence>
<comment type="caution">
    <text evidence="1">The sequence shown here is derived from an EMBL/GenBank/DDBJ whole genome shotgun (WGS) entry which is preliminary data.</text>
</comment>
<name>A0AAV4MR54_CAEEX</name>
<reference evidence="1 2" key="1">
    <citation type="submission" date="2021-06" db="EMBL/GenBank/DDBJ databases">
        <title>Caerostris extrusa draft genome.</title>
        <authorList>
            <person name="Kono N."/>
            <person name="Arakawa K."/>
        </authorList>
    </citation>
    <scope>NUCLEOTIDE SEQUENCE [LARGE SCALE GENOMIC DNA]</scope>
</reference>
<protein>
    <submittedName>
        <fullName evidence="1">Uncharacterized protein</fullName>
    </submittedName>
</protein>
<sequence>MPVPAKVPVASALKVFRCFVQLVFNTEYLNGFLLQRVQLLLCDDHLARVPFVQWYLQQRTQNLNLPAYVFFIEAAFNRDSVFNQHKEHFCLRRISIV</sequence>
<dbReference type="AlphaFoldDB" id="A0AAV4MR54"/>
<accession>A0AAV4MR54</accession>
<organism evidence="1 2">
    <name type="scientific">Caerostris extrusa</name>
    <name type="common">Bark spider</name>
    <name type="synonym">Caerostris bankana</name>
    <dbReference type="NCBI Taxonomy" id="172846"/>
    <lineage>
        <taxon>Eukaryota</taxon>
        <taxon>Metazoa</taxon>
        <taxon>Ecdysozoa</taxon>
        <taxon>Arthropoda</taxon>
        <taxon>Chelicerata</taxon>
        <taxon>Arachnida</taxon>
        <taxon>Araneae</taxon>
        <taxon>Araneomorphae</taxon>
        <taxon>Entelegynae</taxon>
        <taxon>Araneoidea</taxon>
        <taxon>Araneidae</taxon>
        <taxon>Caerostris</taxon>
    </lineage>
</organism>